<accession>A0ABV8KYE4</accession>
<dbReference type="PANTHER" id="PTHR48081">
    <property type="entry name" value="AB HYDROLASE SUPERFAMILY PROTEIN C4A8.06C"/>
    <property type="match status" value="1"/>
</dbReference>
<keyword evidence="5" id="KW-1185">Reference proteome</keyword>
<dbReference type="RefSeq" id="WP_378543927.1">
    <property type="nucleotide sequence ID" value="NZ_JBHSBA010000002.1"/>
</dbReference>
<name>A0ABV8KYE4_9NOCA</name>
<dbReference type="Proteomes" id="UP001595767">
    <property type="component" value="Unassembled WGS sequence"/>
</dbReference>
<proteinExistence type="inferred from homology"/>
<dbReference type="Gene3D" id="3.40.50.1820">
    <property type="entry name" value="alpha/beta hydrolase"/>
    <property type="match status" value="1"/>
</dbReference>
<dbReference type="GO" id="GO:0016787">
    <property type="term" value="F:hydrolase activity"/>
    <property type="evidence" value="ECO:0007669"/>
    <property type="project" value="UniProtKB-KW"/>
</dbReference>
<evidence type="ECO:0000313" key="5">
    <source>
        <dbReference type="Proteomes" id="UP001595767"/>
    </source>
</evidence>
<gene>
    <name evidence="4" type="ORF">ACFOW8_00990</name>
</gene>
<sequence>MTAPTAAAPSPMQKVLRTVVRHGLRPLLRPEVPLGVRRRATAMLGVVRRLPPGTQVSRTVLGGRPAERVGTTTDTGAGVVLYLHGGGYTVGGAATHRALAAYLAETTGRTVYLLDYRLAPEHPYPAALDDTVAAYQDLLAAGHTDIVVVGDSAGGGLAVSAAVRLRDAGAPKPRALLLVSPWADLTLTDPWLTGRIDDMLPLDWLRQCAAAYAADPDDPLVSPVFADLRELPPVTIHVGAEEILRADAERLAEALRGAGVPVDLTVFDGMWHVWHLHAGLFPAATRAVAQLGAGVAR</sequence>
<dbReference type="PANTHER" id="PTHR48081:SF30">
    <property type="entry name" value="ACETYL-HYDROLASE LIPR-RELATED"/>
    <property type="match status" value="1"/>
</dbReference>
<comment type="similarity">
    <text evidence="1">Belongs to the 'GDXG' lipolytic enzyme family.</text>
</comment>
<evidence type="ECO:0000259" key="3">
    <source>
        <dbReference type="Pfam" id="PF07859"/>
    </source>
</evidence>
<feature type="domain" description="Alpha/beta hydrolase fold-3" evidence="3">
    <location>
        <begin position="80"/>
        <end position="275"/>
    </location>
</feature>
<dbReference type="SUPFAM" id="SSF53474">
    <property type="entry name" value="alpha/beta-Hydrolases"/>
    <property type="match status" value="1"/>
</dbReference>
<dbReference type="Pfam" id="PF07859">
    <property type="entry name" value="Abhydrolase_3"/>
    <property type="match status" value="1"/>
</dbReference>
<dbReference type="InterPro" id="IPR029058">
    <property type="entry name" value="AB_hydrolase_fold"/>
</dbReference>
<evidence type="ECO:0000256" key="1">
    <source>
        <dbReference type="ARBA" id="ARBA00010515"/>
    </source>
</evidence>
<dbReference type="InterPro" id="IPR050300">
    <property type="entry name" value="GDXG_lipolytic_enzyme"/>
</dbReference>
<reference evidence="5" key="1">
    <citation type="journal article" date="2019" name="Int. J. Syst. Evol. Microbiol.">
        <title>The Global Catalogue of Microorganisms (GCM) 10K type strain sequencing project: providing services to taxonomists for standard genome sequencing and annotation.</title>
        <authorList>
            <consortium name="The Broad Institute Genomics Platform"/>
            <consortium name="The Broad Institute Genome Sequencing Center for Infectious Disease"/>
            <person name="Wu L."/>
            <person name="Ma J."/>
        </authorList>
    </citation>
    <scope>NUCLEOTIDE SEQUENCE [LARGE SCALE GENOMIC DNA]</scope>
    <source>
        <strain evidence="5">CGMCC 4.7204</strain>
    </source>
</reference>
<dbReference type="InterPro" id="IPR013094">
    <property type="entry name" value="AB_hydrolase_3"/>
</dbReference>
<comment type="caution">
    <text evidence="4">The sequence shown here is derived from an EMBL/GenBank/DDBJ whole genome shotgun (WGS) entry which is preliminary data.</text>
</comment>
<keyword evidence="2 4" id="KW-0378">Hydrolase</keyword>
<organism evidence="4 5">
    <name type="scientific">Nocardia rhizosphaerae</name>
    <dbReference type="NCBI Taxonomy" id="1691571"/>
    <lineage>
        <taxon>Bacteria</taxon>
        <taxon>Bacillati</taxon>
        <taxon>Actinomycetota</taxon>
        <taxon>Actinomycetes</taxon>
        <taxon>Mycobacteriales</taxon>
        <taxon>Nocardiaceae</taxon>
        <taxon>Nocardia</taxon>
    </lineage>
</organism>
<evidence type="ECO:0000256" key="2">
    <source>
        <dbReference type="ARBA" id="ARBA00022801"/>
    </source>
</evidence>
<protein>
    <submittedName>
        <fullName evidence="4">Alpha/beta hydrolase</fullName>
    </submittedName>
</protein>
<dbReference type="EMBL" id="JBHSBA010000002">
    <property type="protein sequence ID" value="MFC4123496.1"/>
    <property type="molecule type" value="Genomic_DNA"/>
</dbReference>
<evidence type="ECO:0000313" key="4">
    <source>
        <dbReference type="EMBL" id="MFC4123496.1"/>
    </source>
</evidence>